<keyword evidence="1" id="KW-0732">Signal</keyword>
<dbReference type="AlphaFoldDB" id="A0A437GVX7"/>
<evidence type="ECO:0000313" key="2">
    <source>
        <dbReference type="EMBL" id="RVQ66048.1"/>
    </source>
</evidence>
<feature type="chain" id="PRO_5019194651" description="Transporter" evidence="1">
    <location>
        <begin position="33"/>
        <end position="281"/>
    </location>
</feature>
<accession>A0A437GVX7</accession>
<proteinExistence type="predicted"/>
<organism evidence="2 3">
    <name type="scientific">Croceicoccus ponticola</name>
    <dbReference type="NCBI Taxonomy" id="2217664"/>
    <lineage>
        <taxon>Bacteria</taxon>
        <taxon>Pseudomonadati</taxon>
        <taxon>Pseudomonadota</taxon>
        <taxon>Alphaproteobacteria</taxon>
        <taxon>Sphingomonadales</taxon>
        <taxon>Erythrobacteraceae</taxon>
        <taxon>Croceicoccus</taxon>
    </lineage>
</organism>
<gene>
    <name evidence="2" type="ORF">EKN06_11990</name>
</gene>
<dbReference type="Proteomes" id="UP000283003">
    <property type="component" value="Unassembled WGS sequence"/>
</dbReference>
<evidence type="ECO:0000313" key="3">
    <source>
        <dbReference type="Proteomes" id="UP000283003"/>
    </source>
</evidence>
<name>A0A437GVX7_9SPHN</name>
<reference evidence="2 3" key="1">
    <citation type="submission" date="2018-12" db="EMBL/GenBank/DDBJ databases">
        <title>Croceicoccus ponticola sp. nov., a lipolytic bacterium isolated from seawater.</title>
        <authorList>
            <person name="Yoon J.-H."/>
        </authorList>
    </citation>
    <scope>NUCLEOTIDE SEQUENCE [LARGE SCALE GENOMIC DNA]</scope>
    <source>
        <strain evidence="2 3">GM-16</strain>
    </source>
</reference>
<feature type="signal peptide" evidence="1">
    <location>
        <begin position="1"/>
        <end position="32"/>
    </location>
</feature>
<keyword evidence="3" id="KW-1185">Reference proteome</keyword>
<protein>
    <recommendedName>
        <fullName evidence="4">Transporter</fullName>
    </recommendedName>
</protein>
<dbReference type="EMBL" id="RXOL01000005">
    <property type="protein sequence ID" value="RVQ66048.1"/>
    <property type="molecule type" value="Genomic_DNA"/>
</dbReference>
<evidence type="ECO:0008006" key="4">
    <source>
        <dbReference type="Google" id="ProtNLM"/>
    </source>
</evidence>
<comment type="caution">
    <text evidence="2">The sequence shown here is derived from an EMBL/GenBank/DDBJ whole genome shotgun (WGS) entry which is preliminary data.</text>
</comment>
<evidence type="ECO:0000256" key="1">
    <source>
        <dbReference type="SAM" id="SignalP"/>
    </source>
</evidence>
<sequence length="281" mass="29494">MRDLGLRQYDRTRIMRCLLSLSLLLMPVSALANESGVPVAPEKNDGPKIEVSSGVEYEEGDYGTDTKINILSVPTSLKVTTGDLQLIATLPYRRVEGPANVVPGGVLGLPILFDPNQPQGENVTREGWGDLEIGAVYSIPTNIVNMALSGSVKLPTAEDNLGTGETDYTLGAEVSKPLSGGIIPFASFTYTLPGSPDGYSLQDSYAASGGLAAMIGSQTQAYVSYRYADNASELVTSDQRLITGLNSRIGKALSLGVYGSAGLTEGAPEFATGLRIGVALN</sequence>